<dbReference type="EMBL" id="AGNL01046691">
    <property type="protein sequence ID" value="EJK47719.1"/>
    <property type="molecule type" value="Genomic_DNA"/>
</dbReference>
<proteinExistence type="predicted"/>
<comment type="caution">
    <text evidence="2">The sequence shown here is derived from an EMBL/GenBank/DDBJ whole genome shotgun (WGS) entry which is preliminary data.</text>
</comment>
<evidence type="ECO:0000313" key="3">
    <source>
        <dbReference type="Proteomes" id="UP000266841"/>
    </source>
</evidence>
<dbReference type="AlphaFoldDB" id="K0R6Y3"/>
<keyword evidence="3" id="KW-1185">Reference proteome</keyword>
<dbReference type="Proteomes" id="UP000266841">
    <property type="component" value="Unassembled WGS sequence"/>
</dbReference>
<feature type="non-terminal residue" evidence="2">
    <location>
        <position position="1"/>
    </location>
</feature>
<accession>K0R6Y3</accession>
<feature type="region of interest" description="Disordered" evidence="1">
    <location>
        <begin position="1"/>
        <end position="22"/>
    </location>
</feature>
<evidence type="ECO:0000313" key="2">
    <source>
        <dbReference type="EMBL" id="EJK47719.1"/>
    </source>
</evidence>
<gene>
    <name evidence="2" type="ORF">THAOC_33539</name>
</gene>
<protein>
    <submittedName>
        <fullName evidence="2">Uncharacterized protein</fullName>
    </submittedName>
</protein>
<reference evidence="2 3" key="1">
    <citation type="journal article" date="2012" name="Genome Biol.">
        <title>Genome and low-iron response of an oceanic diatom adapted to chronic iron limitation.</title>
        <authorList>
            <person name="Lommer M."/>
            <person name="Specht M."/>
            <person name="Roy A.S."/>
            <person name="Kraemer L."/>
            <person name="Andreson R."/>
            <person name="Gutowska M.A."/>
            <person name="Wolf J."/>
            <person name="Bergner S.V."/>
            <person name="Schilhabel M.B."/>
            <person name="Klostermeier U.C."/>
            <person name="Beiko R.G."/>
            <person name="Rosenstiel P."/>
            <person name="Hippler M."/>
            <person name="Laroche J."/>
        </authorList>
    </citation>
    <scope>NUCLEOTIDE SEQUENCE [LARGE SCALE GENOMIC DNA]</scope>
    <source>
        <strain evidence="2 3">CCMP1005</strain>
    </source>
</reference>
<sequence length="44" mass="4932">DYSTLPGARSARPAHNDDRPPLWWPDDCTHGTMAPTYSSQIHPL</sequence>
<name>K0R6Y3_THAOC</name>
<organism evidence="2 3">
    <name type="scientific">Thalassiosira oceanica</name>
    <name type="common">Marine diatom</name>
    <dbReference type="NCBI Taxonomy" id="159749"/>
    <lineage>
        <taxon>Eukaryota</taxon>
        <taxon>Sar</taxon>
        <taxon>Stramenopiles</taxon>
        <taxon>Ochrophyta</taxon>
        <taxon>Bacillariophyta</taxon>
        <taxon>Coscinodiscophyceae</taxon>
        <taxon>Thalassiosirophycidae</taxon>
        <taxon>Thalassiosirales</taxon>
        <taxon>Thalassiosiraceae</taxon>
        <taxon>Thalassiosira</taxon>
    </lineage>
</organism>
<evidence type="ECO:0000256" key="1">
    <source>
        <dbReference type="SAM" id="MobiDB-lite"/>
    </source>
</evidence>